<dbReference type="EMBL" id="KZ293933">
    <property type="protein sequence ID" value="PBK78957.1"/>
    <property type="molecule type" value="Genomic_DNA"/>
</dbReference>
<feature type="non-terminal residue" evidence="3">
    <location>
        <position position="330"/>
    </location>
</feature>
<evidence type="ECO:0000256" key="1">
    <source>
        <dbReference type="SAM" id="MobiDB-lite"/>
    </source>
</evidence>
<protein>
    <recommendedName>
        <fullName evidence="2">Fungal-type protein kinase domain-containing protein</fullName>
    </recommendedName>
</protein>
<organism evidence="3 4">
    <name type="scientific">Armillaria gallica</name>
    <name type="common">Bulbous honey fungus</name>
    <name type="synonym">Armillaria bulbosa</name>
    <dbReference type="NCBI Taxonomy" id="47427"/>
    <lineage>
        <taxon>Eukaryota</taxon>
        <taxon>Fungi</taxon>
        <taxon>Dikarya</taxon>
        <taxon>Basidiomycota</taxon>
        <taxon>Agaricomycotina</taxon>
        <taxon>Agaricomycetes</taxon>
        <taxon>Agaricomycetidae</taxon>
        <taxon>Agaricales</taxon>
        <taxon>Marasmiineae</taxon>
        <taxon>Physalacriaceae</taxon>
        <taxon>Armillaria</taxon>
    </lineage>
</organism>
<accession>A0A2H3CQD1</accession>
<name>A0A2H3CQD1_ARMGA</name>
<evidence type="ECO:0000313" key="3">
    <source>
        <dbReference type="EMBL" id="PBK78957.1"/>
    </source>
</evidence>
<reference evidence="4" key="1">
    <citation type="journal article" date="2017" name="Nat. Ecol. Evol.">
        <title>Genome expansion and lineage-specific genetic innovations in the forest pathogenic fungi Armillaria.</title>
        <authorList>
            <person name="Sipos G."/>
            <person name="Prasanna A.N."/>
            <person name="Walter M.C."/>
            <person name="O'Connor E."/>
            <person name="Balint B."/>
            <person name="Krizsan K."/>
            <person name="Kiss B."/>
            <person name="Hess J."/>
            <person name="Varga T."/>
            <person name="Slot J."/>
            <person name="Riley R."/>
            <person name="Boka B."/>
            <person name="Rigling D."/>
            <person name="Barry K."/>
            <person name="Lee J."/>
            <person name="Mihaltcheva S."/>
            <person name="LaButti K."/>
            <person name="Lipzen A."/>
            <person name="Waldron R."/>
            <person name="Moloney N.M."/>
            <person name="Sperisen C."/>
            <person name="Kredics L."/>
            <person name="Vagvoelgyi C."/>
            <person name="Patrignani A."/>
            <person name="Fitzpatrick D."/>
            <person name="Nagy I."/>
            <person name="Doyle S."/>
            <person name="Anderson J.B."/>
            <person name="Grigoriev I.V."/>
            <person name="Gueldener U."/>
            <person name="Muensterkoetter M."/>
            <person name="Nagy L.G."/>
        </authorList>
    </citation>
    <scope>NUCLEOTIDE SEQUENCE [LARGE SCALE GENOMIC DNA]</scope>
    <source>
        <strain evidence="4">Ar21-2</strain>
    </source>
</reference>
<dbReference type="Pfam" id="PF17667">
    <property type="entry name" value="Pkinase_fungal"/>
    <property type="match status" value="1"/>
</dbReference>
<evidence type="ECO:0000313" key="4">
    <source>
        <dbReference type="Proteomes" id="UP000217790"/>
    </source>
</evidence>
<dbReference type="AlphaFoldDB" id="A0A2H3CQD1"/>
<dbReference type="InterPro" id="IPR040976">
    <property type="entry name" value="Pkinase_fungal"/>
</dbReference>
<proteinExistence type="predicted"/>
<feature type="region of interest" description="Disordered" evidence="1">
    <location>
        <begin position="1"/>
        <end position="21"/>
    </location>
</feature>
<sequence length="330" mass="36731">MPEAVGEVGDYEGPFFHRDQTVDTPQSSIRTCVISPPPHREVAGTGSSIGDPHLTPFLSITVTIYEERDGRPGDVCSATDAPEKPLLPKTRYTKPDSLGISLEDRDMVMVLKSGQSSRDRRPLGIERIKQVLDAAPELQKHLPRICVIPLYNSESNLRCFNLNAQSDKNQIKIRNVTAIVAERCCKLWMVNSLEEFKTAFLDIFECHHRAFSKAKALHGEISAGNAMFYRHKTGGIVGCLDGFSSPSASAGDGETSHAEAVPFMALDIIDETKAPMPRFYRHDLESFVYLLVWAGVHFDIRRHAHGATNEILAPWEAHTPSEFIQAYDNK</sequence>
<keyword evidence="4" id="KW-1185">Reference proteome</keyword>
<dbReference type="OrthoDB" id="5569250at2759"/>
<feature type="domain" description="Fungal-type protein kinase" evidence="2">
    <location>
        <begin position="163"/>
        <end position="293"/>
    </location>
</feature>
<evidence type="ECO:0000259" key="2">
    <source>
        <dbReference type="Pfam" id="PF17667"/>
    </source>
</evidence>
<dbReference type="Proteomes" id="UP000217790">
    <property type="component" value="Unassembled WGS sequence"/>
</dbReference>
<dbReference type="InParanoid" id="A0A2H3CQD1"/>
<gene>
    <name evidence="3" type="ORF">ARMGADRAFT_1093618</name>
</gene>